<protein>
    <submittedName>
        <fullName evidence="1">Uncharacterized protein</fullName>
    </submittedName>
</protein>
<proteinExistence type="predicted"/>
<dbReference type="STRING" id="549789.NIES30_05160"/>
<dbReference type="OrthoDB" id="514585at2"/>
<name>A0A1U7J9H2_9CYAN</name>
<dbReference type="Proteomes" id="UP000185557">
    <property type="component" value="Unassembled WGS sequence"/>
</dbReference>
<evidence type="ECO:0000313" key="2">
    <source>
        <dbReference type="Proteomes" id="UP000185557"/>
    </source>
</evidence>
<dbReference type="EMBL" id="MRCG01000002">
    <property type="protein sequence ID" value="OKH50091.1"/>
    <property type="molecule type" value="Genomic_DNA"/>
</dbReference>
<organism evidence="1 2">
    <name type="scientific">Phormidium tenue NIES-30</name>
    <dbReference type="NCBI Taxonomy" id="549789"/>
    <lineage>
        <taxon>Bacteria</taxon>
        <taxon>Bacillati</taxon>
        <taxon>Cyanobacteriota</taxon>
        <taxon>Cyanophyceae</taxon>
        <taxon>Oscillatoriophycideae</taxon>
        <taxon>Oscillatoriales</taxon>
        <taxon>Oscillatoriaceae</taxon>
        <taxon>Phormidium</taxon>
    </lineage>
</organism>
<reference evidence="1 2" key="1">
    <citation type="submission" date="2016-11" db="EMBL/GenBank/DDBJ databases">
        <title>Draft Genome Sequences of Nine Cyanobacterial Strains from Diverse Habitats.</title>
        <authorList>
            <person name="Zhu T."/>
            <person name="Hou S."/>
            <person name="Lu X."/>
            <person name="Hess W.R."/>
        </authorList>
    </citation>
    <scope>NUCLEOTIDE SEQUENCE [LARGE SCALE GENOMIC DNA]</scope>
    <source>
        <strain evidence="1 2">NIES-30</strain>
    </source>
</reference>
<evidence type="ECO:0000313" key="1">
    <source>
        <dbReference type="EMBL" id="OKH50091.1"/>
    </source>
</evidence>
<accession>A0A1U7J9H2</accession>
<keyword evidence="2" id="KW-1185">Reference proteome</keyword>
<gene>
    <name evidence="1" type="ORF">NIES30_05160</name>
</gene>
<dbReference type="AlphaFoldDB" id="A0A1U7J9H2"/>
<dbReference type="RefSeq" id="WP_073607332.1">
    <property type="nucleotide sequence ID" value="NZ_MRCG01000002.1"/>
</dbReference>
<sequence>MPRTPSEYIIHMLLDGGHHEEVRFSSIQDFQKWYSGELMPKATSDEFITVPLPKVNPGEYMVIRPSRVSAIRVEPVFSSSVERY</sequence>
<comment type="caution">
    <text evidence="1">The sequence shown here is derived from an EMBL/GenBank/DDBJ whole genome shotgun (WGS) entry which is preliminary data.</text>
</comment>